<proteinExistence type="inferred from homology"/>
<evidence type="ECO:0000259" key="6">
    <source>
        <dbReference type="PROSITE" id="PS50931"/>
    </source>
</evidence>
<dbReference type="EMBL" id="JBDPGJ010000002">
    <property type="protein sequence ID" value="MEX0406078.1"/>
    <property type="molecule type" value="Genomic_DNA"/>
</dbReference>
<protein>
    <submittedName>
        <fullName evidence="7">LysR substrate-binding domain-containing protein</fullName>
    </submittedName>
</protein>
<dbReference type="InterPro" id="IPR036390">
    <property type="entry name" value="WH_DNA-bd_sf"/>
</dbReference>
<evidence type="ECO:0000313" key="7">
    <source>
        <dbReference type="EMBL" id="MEX0406078.1"/>
    </source>
</evidence>
<dbReference type="PANTHER" id="PTHR30293">
    <property type="entry name" value="TRANSCRIPTIONAL REGULATORY PROTEIN NAC-RELATED"/>
    <property type="match status" value="1"/>
</dbReference>
<dbReference type="Proteomes" id="UP001556692">
    <property type="component" value="Unassembled WGS sequence"/>
</dbReference>
<dbReference type="InterPro" id="IPR036388">
    <property type="entry name" value="WH-like_DNA-bd_sf"/>
</dbReference>
<dbReference type="Gene3D" id="3.40.190.10">
    <property type="entry name" value="Periplasmic binding protein-like II"/>
    <property type="match status" value="2"/>
</dbReference>
<dbReference type="Pfam" id="PF00126">
    <property type="entry name" value="HTH_1"/>
    <property type="match status" value="1"/>
</dbReference>
<evidence type="ECO:0000256" key="1">
    <source>
        <dbReference type="ARBA" id="ARBA00009437"/>
    </source>
</evidence>
<name>A0ABV3SH39_9HYPH</name>
<comment type="caution">
    <text evidence="7">The sequence shown here is derived from an EMBL/GenBank/DDBJ whole genome shotgun (WGS) entry which is preliminary data.</text>
</comment>
<evidence type="ECO:0000256" key="2">
    <source>
        <dbReference type="ARBA" id="ARBA00023015"/>
    </source>
</evidence>
<dbReference type="RefSeq" id="WP_367953946.1">
    <property type="nucleotide sequence ID" value="NZ_JBDPGJ010000002.1"/>
</dbReference>
<organism evidence="7 8">
    <name type="scientific">Aquibium pacificus</name>
    <dbReference type="NCBI Taxonomy" id="3153579"/>
    <lineage>
        <taxon>Bacteria</taxon>
        <taxon>Pseudomonadati</taxon>
        <taxon>Pseudomonadota</taxon>
        <taxon>Alphaproteobacteria</taxon>
        <taxon>Hyphomicrobiales</taxon>
        <taxon>Phyllobacteriaceae</taxon>
        <taxon>Aquibium</taxon>
    </lineage>
</organism>
<dbReference type="Gene3D" id="1.10.10.10">
    <property type="entry name" value="Winged helix-like DNA-binding domain superfamily/Winged helix DNA-binding domain"/>
    <property type="match status" value="1"/>
</dbReference>
<reference evidence="7 8" key="1">
    <citation type="submission" date="2024-05" db="EMBL/GenBank/DDBJ databases">
        <authorList>
            <person name="Jiang F."/>
        </authorList>
    </citation>
    <scope>NUCLEOTIDE SEQUENCE [LARGE SCALE GENOMIC DNA]</scope>
    <source>
        <strain evidence="7 8">LZ166</strain>
    </source>
</reference>
<dbReference type="PROSITE" id="PS50931">
    <property type="entry name" value="HTH_LYSR"/>
    <property type="match status" value="1"/>
</dbReference>
<keyword evidence="2" id="KW-0805">Transcription regulation</keyword>
<dbReference type="InterPro" id="IPR005119">
    <property type="entry name" value="LysR_subst-bd"/>
</dbReference>
<feature type="domain" description="HTH lysR-type" evidence="6">
    <location>
        <begin position="1"/>
        <end position="53"/>
    </location>
</feature>
<comment type="similarity">
    <text evidence="1">Belongs to the LysR transcriptional regulatory family.</text>
</comment>
<accession>A0ABV3SH39</accession>
<keyword evidence="5" id="KW-0804">Transcription</keyword>
<dbReference type="Pfam" id="PF03466">
    <property type="entry name" value="LysR_substrate"/>
    <property type="match status" value="1"/>
</dbReference>
<evidence type="ECO:0000256" key="4">
    <source>
        <dbReference type="ARBA" id="ARBA00023159"/>
    </source>
</evidence>
<dbReference type="PANTHER" id="PTHR30293:SF0">
    <property type="entry name" value="NITROGEN ASSIMILATION REGULATORY PROTEIN NAC"/>
    <property type="match status" value="1"/>
</dbReference>
<gene>
    <name evidence="7" type="ORF">ABGN05_10420</name>
</gene>
<evidence type="ECO:0000313" key="8">
    <source>
        <dbReference type="Proteomes" id="UP001556692"/>
    </source>
</evidence>
<sequence>MRYFAAIYEQGTLSSAAETCRVAVSALSHHLANLEAEFGTDLFVRKPRGLRPTAAGERLYGHAKAILKAMSAAQKDIREAGDDVSGDVSVGMAYSAVKAIGVDLCRRIVDDYPRVRLSLSESLSGSTLLHLMASEVDLALVYNPPADPRLRTQPVLEEQMVLVGTRAIIGDSDEPVPFNDILELPLILLRQGISARALMDDTNLLKKIEGRAKLQMNSVHAIGASLAAGLGCAIGTKLFMYEHIESGLLHFRPIIEPELSRTLYICEMADRPATYALETVRNLMVALVHAAVIDGRWEARIAA</sequence>
<dbReference type="InterPro" id="IPR000847">
    <property type="entry name" value="LysR_HTH_N"/>
</dbReference>
<keyword evidence="4" id="KW-0010">Activator</keyword>
<keyword evidence="8" id="KW-1185">Reference proteome</keyword>
<dbReference type="SUPFAM" id="SSF46785">
    <property type="entry name" value="Winged helix' DNA-binding domain"/>
    <property type="match status" value="1"/>
</dbReference>
<evidence type="ECO:0000256" key="5">
    <source>
        <dbReference type="ARBA" id="ARBA00023163"/>
    </source>
</evidence>
<evidence type="ECO:0000256" key="3">
    <source>
        <dbReference type="ARBA" id="ARBA00023125"/>
    </source>
</evidence>
<dbReference type="SUPFAM" id="SSF53850">
    <property type="entry name" value="Periplasmic binding protein-like II"/>
    <property type="match status" value="1"/>
</dbReference>
<keyword evidence="3" id="KW-0238">DNA-binding</keyword>